<proteinExistence type="inferred from homology"/>
<protein>
    <submittedName>
        <fullName evidence="8">Putative sister chromatid cohesion protein Ctf8</fullName>
    </submittedName>
</protein>
<dbReference type="InParanoid" id="A0A3N4KU79"/>
<evidence type="ECO:0000256" key="5">
    <source>
        <dbReference type="ARBA" id="ARBA00023306"/>
    </source>
</evidence>
<dbReference type="GO" id="GO:0031390">
    <property type="term" value="C:Ctf18 RFC-like complex"/>
    <property type="evidence" value="ECO:0007669"/>
    <property type="project" value="InterPro"/>
</dbReference>
<name>A0A3N4KU79_9PEZI</name>
<keyword evidence="9" id="KW-1185">Reference proteome</keyword>
<dbReference type="GO" id="GO:0003677">
    <property type="term" value="F:DNA binding"/>
    <property type="evidence" value="ECO:0007669"/>
    <property type="project" value="UniProtKB-KW"/>
</dbReference>
<dbReference type="Proteomes" id="UP000277580">
    <property type="component" value="Unassembled WGS sequence"/>
</dbReference>
<evidence type="ECO:0000256" key="2">
    <source>
        <dbReference type="ARBA" id="ARBA00022705"/>
    </source>
</evidence>
<dbReference type="InterPro" id="IPR018607">
    <property type="entry name" value="Ctf8"/>
</dbReference>
<evidence type="ECO:0000256" key="3">
    <source>
        <dbReference type="ARBA" id="ARBA00023125"/>
    </source>
</evidence>
<evidence type="ECO:0000256" key="6">
    <source>
        <dbReference type="ARBA" id="ARBA00038447"/>
    </source>
</evidence>
<keyword evidence="5" id="KW-0131">Cell cycle</keyword>
<dbReference type="OrthoDB" id="121932at2759"/>
<evidence type="ECO:0000313" key="8">
    <source>
        <dbReference type="EMBL" id="RPB13048.1"/>
    </source>
</evidence>
<comment type="subcellular location">
    <subcellularLocation>
        <location evidence="1">Nucleus</location>
    </subcellularLocation>
</comment>
<dbReference type="Pfam" id="PF09696">
    <property type="entry name" value="Ctf8"/>
    <property type="match status" value="1"/>
</dbReference>
<dbReference type="GO" id="GO:0007064">
    <property type="term" value="P:mitotic sister chromatid cohesion"/>
    <property type="evidence" value="ECO:0007669"/>
    <property type="project" value="InterPro"/>
</dbReference>
<keyword evidence="2" id="KW-0235">DNA replication</keyword>
<gene>
    <name evidence="8" type="ORF">P167DRAFT_535445</name>
</gene>
<keyword evidence="4" id="KW-0539">Nucleus</keyword>
<dbReference type="PANTHER" id="PTHR28605">
    <property type="entry name" value="CTF8, CHROMOSOME TRANSMISSION FIDELITY FACTOR 8 HOMOLOG (S. CEREVISIAE)"/>
    <property type="match status" value="1"/>
</dbReference>
<sequence length="162" mass="18124">MPSIPLHPTPSTPHETPEQNPLPQLLQTPSGLALLEIQGTINMPAPSAPLEEEGTGDNMEIDHSISHETPVGRLVFPDIMNENDKKNNSKSQRVYLYVGKHQRLTGTLKKLPKPLGVIRRRNPNERETDAGDGEWVGEELEIVDIVEWKILFSNRPEPVSED</sequence>
<feature type="region of interest" description="Disordered" evidence="7">
    <location>
        <begin position="1"/>
        <end position="25"/>
    </location>
</feature>
<dbReference type="EMBL" id="ML119125">
    <property type="protein sequence ID" value="RPB13048.1"/>
    <property type="molecule type" value="Genomic_DNA"/>
</dbReference>
<evidence type="ECO:0000256" key="1">
    <source>
        <dbReference type="ARBA" id="ARBA00004123"/>
    </source>
</evidence>
<dbReference type="AlphaFoldDB" id="A0A3N4KU79"/>
<feature type="compositionally biased region" description="Pro residues" evidence="7">
    <location>
        <begin position="1"/>
        <end position="11"/>
    </location>
</feature>
<accession>A0A3N4KU79</accession>
<organism evidence="8 9">
    <name type="scientific">Morchella conica CCBAS932</name>
    <dbReference type="NCBI Taxonomy" id="1392247"/>
    <lineage>
        <taxon>Eukaryota</taxon>
        <taxon>Fungi</taxon>
        <taxon>Dikarya</taxon>
        <taxon>Ascomycota</taxon>
        <taxon>Pezizomycotina</taxon>
        <taxon>Pezizomycetes</taxon>
        <taxon>Pezizales</taxon>
        <taxon>Morchellaceae</taxon>
        <taxon>Morchella</taxon>
    </lineage>
</organism>
<comment type="similarity">
    <text evidence="6">Belongs to the CTF8 family.</text>
</comment>
<keyword evidence="3" id="KW-0238">DNA-binding</keyword>
<dbReference type="FunCoup" id="A0A3N4KU79">
    <property type="interactions" value="48"/>
</dbReference>
<evidence type="ECO:0000256" key="4">
    <source>
        <dbReference type="ARBA" id="ARBA00023242"/>
    </source>
</evidence>
<dbReference type="PANTHER" id="PTHR28605:SF1">
    <property type="entry name" value="CHROMOSOME TRANSMISSION FIDELITY FACTOR 8"/>
    <property type="match status" value="1"/>
</dbReference>
<dbReference type="GO" id="GO:0006260">
    <property type="term" value="P:DNA replication"/>
    <property type="evidence" value="ECO:0007669"/>
    <property type="project" value="UniProtKB-KW"/>
</dbReference>
<reference evidence="8 9" key="1">
    <citation type="journal article" date="2018" name="Nat. Ecol. Evol.">
        <title>Pezizomycetes genomes reveal the molecular basis of ectomycorrhizal truffle lifestyle.</title>
        <authorList>
            <person name="Murat C."/>
            <person name="Payen T."/>
            <person name="Noel B."/>
            <person name="Kuo A."/>
            <person name="Morin E."/>
            <person name="Chen J."/>
            <person name="Kohler A."/>
            <person name="Krizsan K."/>
            <person name="Balestrini R."/>
            <person name="Da Silva C."/>
            <person name="Montanini B."/>
            <person name="Hainaut M."/>
            <person name="Levati E."/>
            <person name="Barry K.W."/>
            <person name="Belfiori B."/>
            <person name="Cichocki N."/>
            <person name="Clum A."/>
            <person name="Dockter R.B."/>
            <person name="Fauchery L."/>
            <person name="Guy J."/>
            <person name="Iotti M."/>
            <person name="Le Tacon F."/>
            <person name="Lindquist E.A."/>
            <person name="Lipzen A."/>
            <person name="Malagnac F."/>
            <person name="Mello A."/>
            <person name="Molinier V."/>
            <person name="Miyauchi S."/>
            <person name="Poulain J."/>
            <person name="Riccioni C."/>
            <person name="Rubini A."/>
            <person name="Sitrit Y."/>
            <person name="Splivallo R."/>
            <person name="Traeger S."/>
            <person name="Wang M."/>
            <person name="Zifcakova L."/>
            <person name="Wipf D."/>
            <person name="Zambonelli A."/>
            <person name="Paolocci F."/>
            <person name="Nowrousian M."/>
            <person name="Ottonello S."/>
            <person name="Baldrian P."/>
            <person name="Spatafora J.W."/>
            <person name="Henrissat B."/>
            <person name="Nagy L.G."/>
            <person name="Aury J.M."/>
            <person name="Wincker P."/>
            <person name="Grigoriev I.V."/>
            <person name="Bonfante P."/>
            <person name="Martin F.M."/>
        </authorList>
    </citation>
    <scope>NUCLEOTIDE SEQUENCE [LARGE SCALE GENOMIC DNA]</scope>
    <source>
        <strain evidence="8 9">CCBAS932</strain>
    </source>
</reference>
<dbReference type="STRING" id="1392247.A0A3N4KU79"/>
<evidence type="ECO:0000256" key="7">
    <source>
        <dbReference type="SAM" id="MobiDB-lite"/>
    </source>
</evidence>
<evidence type="ECO:0000313" key="9">
    <source>
        <dbReference type="Proteomes" id="UP000277580"/>
    </source>
</evidence>